<organism evidence="1 2">
    <name type="scientific">Komagataeibacter diospyri</name>
    <dbReference type="NCBI Taxonomy" id="1932662"/>
    <lineage>
        <taxon>Bacteria</taxon>
        <taxon>Pseudomonadati</taxon>
        <taxon>Pseudomonadota</taxon>
        <taxon>Alphaproteobacteria</taxon>
        <taxon>Acetobacterales</taxon>
        <taxon>Acetobacteraceae</taxon>
        <taxon>Komagataeibacter</taxon>
    </lineage>
</organism>
<evidence type="ECO:0000313" key="2">
    <source>
        <dbReference type="Proteomes" id="UP000315095"/>
    </source>
</evidence>
<name>A0A4P5NTZ8_9PROT</name>
<dbReference type="AlphaFoldDB" id="A0A4P5NTZ8"/>
<dbReference type="Proteomes" id="UP000315095">
    <property type="component" value="Unassembled WGS sequence"/>
</dbReference>
<evidence type="ECO:0000313" key="1">
    <source>
        <dbReference type="EMBL" id="GCE85260.1"/>
    </source>
</evidence>
<dbReference type="EMBL" id="BDLU01000081">
    <property type="protein sequence ID" value="GCE85260.1"/>
    <property type="molecule type" value="Genomic_DNA"/>
</dbReference>
<reference evidence="2" key="1">
    <citation type="submission" date="2017-01" db="EMBL/GenBank/DDBJ databases">
        <title>Komagataeibacter sp. MSKU9 whole genome sequencing project.</title>
        <authorList>
            <person name="Matsutani M."/>
            <person name="Naloka K."/>
            <person name="Theeragool G."/>
            <person name="Yakushi T."/>
            <person name="Matsushita K."/>
        </authorList>
    </citation>
    <scope>NUCLEOTIDE SEQUENCE [LARGE SCALE GENOMIC DNA]</scope>
    <source>
        <strain evidence="2">MSKU9</strain>
    </source>
</reference>
<proteinExistence type="predicted"/>
<accession>A0A4P5NTZ8</accession>
<comment type="caution">
    <text evidence="1">The sequence shown here is derived from an EMBL/GenBank/DDBJ whole genome shotgun (WGS) entry which is preliminary data.</text>
</comment>
<dbReference type="RefSeq" id="WP_141262589.1">
    <property type="nucleotide sequence ID" value="NZ_BDLU01000081.1"/>
</dbReference>
<keyword evidence="2" id="KW-1185">Reference proteome</keyword>
<sequence length="142" mass="16656">MKLNCEIKLLGSISETFRDMAKILCEIGFSLCNSEKEIISYHDGERLVWKFIGHMDAKEKKIDEFLYAVDNKNIRNVQFWRGKGNDLFVSWKIKNDCVAYEISFDGWTEEEVSEIMSYILKVILNMYKRSSDVGRVMSIFTE</sequence>
<dbReference type="OrthoDB" id="9131532at2"/>
<gene>
    <name evidence="1" type="ORF">MSKU9_3401</name>
</gene>
<protein>
    <submittedName>
        <fullName evidence="1">Uncharacterized protein</fullName>
    </submittedName>
</protein>